<dbReference type="Proteomes" id="UP000001986">
    <property type="component" value="Chromosome"/>
</dbReference>
<dbReference type="AlphaFoldDB" id="A5I4G2"/>
<proteinExistence type="predicted"/>
<dbReference type="EMBL" id="AM412317">
    <property type="protein sequence ID" value="CAL83934.1"/>
    <property type="molecule type" value="Genomic_DNA"/>
</dbReference>
<accession>A5I4G2</accession>
<evidence type="ECO:0000313" key="1">
    <source>
        <dbReference type="EMBL" id="CAL83934.1"/>
    </source>
</evidence>
<keyword evidence="2" id="KW-1185">Reference proteome</keyword>
<dbReference type="HOGENOM" id="CLU_179928_3_0_9"/>
<reference evidence="1 2" key="1">
    <citation type="journal article" date="2007" name="Genome Res.">
        <title>Genome sequence of a proteolytic (Group I) Clostridium botulinum strain Hall A and comparative analysis of the clostridial genomes.</title>
        <authorList>
            <person name="Sebaihia M."/>
            <person name="Peck M.W."/>
            <person name="Minton N.P."/>
            <person name="Thomson N.R."/>
            <person name="Holden M.T.G."/>
            <person name="Mitchell W.J."/>
            <person name="Carter A.T."/>
            <person name="Bentley S.D."/>
            <person name="Mason D.R."/>
            <person name="Crossman L."/>
            <person name="Paul C.J."/>
            <person name="Ivens A."/>
            <person name="Wells-Bennik M.H.J."/>
            <person name="Davis I.J."/>
            <person name="Cerdeno-Tarraga A.M."/>
            <person name="Churcher C."/>
            <person name="Quail M.A."/>
            <person name="Chillingworth T."/>
            <person name="Feltwell T."/>
            <person name="Fraser A."/>
            <person name="Goodhead I."/>
            <person name="Hance Z."/>
            <person name="Jagels K."/>
            <person name="Larke N."/>
            <person name="Maddison M."/>
            <person name="Moule S."/>
            <person name="Mungall K."/>
            <person name="Norbertczak H."/>
            <person name="Rabbinowitsch E."/>
            <person name="Sanders M."/>
            <person name="Simmonds M."/>
            <person name="White B."/>
            <person name="Whithead S."/>
            <person name="Parkhill J."/>
        </authorList>
    </citation>
    <scope>NUCLEOTIDE SEQUENCE [LARGE SCALE GENOMIC DNA]</scope>
    <source>
        <strain evidence="2">Hall / ATCC 3502 / NCTC 13319 / Type A [Sanger]</strain>
    </source>
</reference>
<name>A5I4G2_CLOBH</name>
<sequence length="93" mass="11039">MVIVMVYNISYDLHNPGQKYKKLHELIVEVSNNRWAHILNSTYVIQSYKNANEIYNYLSNAIDENDLIFICEITKNMQGVLKNEHWPYISNLF</sequence>
<organism evidence="1 2">
    <name type="scientific">Clostridium botulinum (strain Hall / ATCC 3502 / NCTC 13319 / Type A)</name>
    <dbReference type="NCBI Taxonomy" id="441771"/>
    <lineage>
        <taxon>Bacteria</taxon>
        <taxon>Bacillati</taxon>
        <taxon>Bacillota</taxon>
        <taxon>Clostridia</taxon>
        <taxon>Eubacteriales</taxon>
        <taxon>Clostridiaceae</taxon>
        <taxon>Clostridium</taxon>
    </lineage>
</organism>
<protein>
    <submittedName>
        <fullName evidence="1">Hypothetical phage protein</fullName>
    </submittedName>
</protein>
<dbReference type="KEGG" id="cbo:CBO2387"/>
<gene>
    <name evidence="1" type="ordered locus">CBO2387</name>
</gene>
<dbReference type="PATRIC" id="fig|413999.7.peg.2364"/>
<evidence type="ECO:0000313" key="2">
    <source>
        <dbReference type="Proteomes" id="UP000001986"/>
    </source>
</evidence>